<reference evidence="1" key="1">
    <citation type="submission" date="2014-11" db="EMBL/GenBank/DDBJ databases">
        <authorList>
            <person name="Amaro Gonzalez C."/>
        </authorList>
    </citation>
    <scope>NUCLEOTIDE SEQUENCE</scope>
</reference>
<reference evidence="1" key="2">
    <citation type="journal article" date="2015" name="Fish Shellfish Immunol.">
        <title>Early steps in the European eel (Anguilla anguilla)-Vibrio vulnificus interaction in the gills: Role of the RtxA13 toxin.</title>
        <authorList>
            <person name="Callol A."/>
            <person name="Pajuelo D."/>
            <person name="Ebbesson L."/>
            <person name="Teles M."/>
            <person name="MacKenzie S."/>
            <person name="Amaro C."/>
        </authorList>
    </citation>
    <scope>NUCLEOTIDE SEQUENCE</scope>
</reference>
<protein>
    <submittedName>
        <fullName evidence="1">Uncharacterized protein</fullName>
    </submittedName>
</protein>
<dbReference type="EMBL" id="GBXM01063021">
    <property type="protein sequence ID" value="JAH45556.1"/>
    <property type="molecule type" value="Transcribed_RNA"/>
</dbReference>
<sequence length="34" mass="3535">MLKPHMDGLPPTLLCASLAVVCGVKRAAGVRACR</sequence>
<name>A0A0E9SW85_ANGAN</name>
<dbReference type="AlphaFoldDB" id="A0A0E9SW85"/>
<proteinExistence type="predicted"/>
<evidence type="ECO:0000313" key="1">
    <source>
        <dbReference type="EMBL" id="JAH45556.1"/>
    </source>
</evidence>
<accession>A0A0E9SW85</accession>
<organism evidence="1">
    <name type="scientific">Anguilla anguilla</name>
    <name type="common">European freshwater eel</name>
    <name type="synonym">Muraena anguilla</name>
    <dbReference type="NCBI Taxonomy" id="7936"/>
    <lineage>
        <taxon>Eukaryota</taxon>
        <taxon>Metazoa</taxon>
        <taxon>Chordata</taxon>
        <taxon>Craniata</taxon>
        <taxon>Vertebrata</taxon>
        <taxon>Euteleostomi</taxon>
        <taxon>Actinopterygii</taxon>
        <taxon>Neopterygii</taxon>
        <taxon>Teleostei</taxon>
        <taxon>Anguilliformes</taxon>
        <taxon>Anguillidae</taxon>
        <taxon>Anguilla</taxon>
    </lineage>
</organism>